<feature type="domain" description="Tubulin/FtsZ 2-layer sandwich" evidence="7">
    <location>
        <begin position="286"/>
        <end position="421"/>
    </location>
</feature>
<protein>
    <recommendedName>
        <fullName evidence="10">Tubulin/FtsZ GTPase domain-containing protein</fullName>
    </recommendedName>
</protein>
<dbReference type="InterPro" id="IPR023123">
    <property type="entry name" value="Tubulin_C"/>
</dbReference>
<dbReference type="SMART" id="SM00865">
    <property type="entry name" value="Tubulin_C"/>
    <property type="match status" value="1"/>
</dbReference>
<dbReference type="PROSITE" id="PS00227">
    <property type="entry name" value="TUBULIN"/>
    <property type="match status" value="1"/>
</dbReference>
<evidence type="ECO:0000256" key="4">
    <source>
        <dbReference type="ARBA" id="ARBA00023134"/>
    </source>
</evidence>
<dbReference type="eggNOG" id="KOG1375">
    <property type="taxonomic scope" value="Eukaryota"/>
</dbReference>
<dbReference type="GO" id="GO:0005200">
    <property type="term" value="F:structural constituent of cytoskeleton"/>
    <property type="evidence" value="ECO:0000318"/>
    <property type="project" value="GO_Central"/>
</dbReference>
<dbReference type="InterPro" id="IPR003008">
    <property type="entry name" value="Tubulin_FtsZ_GTPase"/>
</dbReference>
<dbReference type="EMBL" id="CH991575">
    <property type="protein sequence ID" value="EDQ85258.1"/>
    <property type="molecule type" value="Genomic_DNA"/>
</dbReference>
<dbReference type="PRINTS" id="PR01519">
    <property type="entry name" value="EPSLNTUBULIN"/>
</dbReference>
<dbReference type="PRINTS" id="PR01161">
    <property type="entry name" value="TUBULIN"/>
</dbReference>
<feature type="domain" description="Tubulin/FtsZ GTPase" evidence="6">
    <location>
        <begin position="56"/>
        <end position="284"/>
    </location>
</feature>
<evidence type="ECO:0000256" key="2">
    <source>
        <dbReference type="ARBA" id="ARBA00022701"/>
    </source>
</evidence>
<keyword evidence="4 5" id="KW-0342">GTP-binding</keyword>
<dbReference type="STRING" id="81824.A9VB11"/>
<dbReference type="CDD" id="cd02190">
    <property type="entry name" value="epsilon_tubulin"/>
    <property type="match status" value="1"/>
</dbReference>
<dbReference type="InterPro" id="IPR008280">
    <property type="entry name" value="Tub_FtsZ_C"/>
</dbReference>
<dbReference type="OMA" id="KRAHLHH"/>
<dbReference type="InterPro" id="IPR018316">
    <property type="entry name" value="Tubulin/FtsZ_2-layer-sand-dom"/>
</dbReference>
<evidence type="ECO:0000313" key="8">
    <source>
        <dbReference type="EMBL" id="EDQ85258.1"/>
    </source>
</evidence>
<dbReference type="RefSeq" id="XP_001749879.1">
    <property type="nucleotide sequence ID" value="XM_001749827.1"/>
</dbReference>
<dbReference type="GO" id="GO:0000278">
    <property type="term" value="P:mitotic cell cycle"/>
    <property type="evidence" value="ECO:0000318"/>
    <property type="project" value="GO_Central"/>
</dbReference>
<evidence type="ECO:0000256" key="1">
    <source>
        <dbReference type="ARBA" id="ARBA00009636"/>
    </source>
</evidence>
<dbReference type="GO" id="GO:0005874">
    <property type="term" value="C:microtubule"/>
    <property type="evidence" value="ECO:0000318"/>
    <property type="project" value="GO_Central"/>
</dbReference>
<dbReference type="InterPro" id="IPR036525">
    <property type="entry name" value="Tubulin/FtsZ_GTPase_sf"/>
</dbReference>
<dbReference type="GO" id="GO:0005525">
    <property type="term" value="F:GTP binding"/>
    <property type="evidence" value="ECO:0000318"/>
    <property type="project" value="GO_Central"/>
</dbReference>
<organism evidence="8 9">
    <name type="scientific">Monosiga brevicollis</name>
    <name type="common">Choanoflagellate</name>
    <dbReference type="NCBI Taxonomy" id="81824"/>
    <lineage>
        <taxon>Eukaryota</taxon>
        <taxon>Choanoflagellata</taxon>
        <taxon>Craspedida</taxon>
        <taxon>Salpingoecidae</taxon>
        <taxon>Monosiga</taxon>
    </lineage>
</organism>
<dbReference type="SUPFAM" id="SSF55307">
    <property type="entry name" value="Tubulin C-terminal domain-like"/>
    <property type="match status" value="1"/>
</dbReference>
<dbReference type="InterPro" id="IPR017975">
    <property type="entry name" value="Tubulin_CS"/>
</dbReference>
<evidence type="ECO:0008006" key="10">
    <source>
        <dbReference type="Google" id="ProtNLM"/>
    </source>
</evidence>
<evidence type="ECO:0000313" key="9">
    <source>
        <dbReference type="Proteomes" id="UP000001357"/>
    </source>
</evidence>
<dbReference type="InterPro" id="IPR004057">
    <property type="entry name" value="Epsilon_tubulin"/>
</dbReference>
<sequence length="478" mass="53273">MTQSIVVQVGQCGNQIGAQFWQRALEEHAAINSQGTFDEAMNTFFENVDTSVHPPRRLPVGQGEQPIATLRARAVLVDMEEGVVNGLQRGPLGELFDRAHCVTSVSGSGNNWAVGYHQYGAQYGADIEQAVRRAAEACDCLQSFLLLHSMGGGTGSGLGTWLVEMLHDAFPDVYRFVVPVYPSEVSLTVLASWRRDDDVITSPYNCSFATHQLKEFADCVLPVENQALADIVANIDTMSKGKLKAKSEVDGSGSVGENKRPWRRMNSIVAKMLLDMTSGSRFPGSVNVDVNELTMNLVPFPKMHFVTSSLSPLYDLADVHVPPRRLDQMFTDAFDRSFQLLRSDPRRGLFSACTLMLRGDVEMSDVRRNVDRMKQQLRFADWNPDGWKIGMCRQASVRQSRSLLCLANNTCIRNSFVAVRDRFLKLYRKRAFKHHFTSEGMDQGHFDVALNSLNELAAQYANLEAETPLASVTRPQLL</sequence>
<gene>
    <name evidence="8" type="ORF">MONBRDRAFT_29416</name>
</gene>
<dbReference type="GO" id="GO:0005737">
    <property type="term" value="C:cytoplasm"/>
    <property type="evidence" value="ECO:0000318"/>
    <property type="project" value="GO_Central"/>
</dbReference>
<accession>A9VB11</accession>
<keyword evidence="9" id="KW-1185">Reference proteome</keyword>
<proteinExistence type="inferred from homology"/>
<dbReference type="Pfam" id="PF03953">
    <property type="entry name" value="Tubulin_C"/>
    <property type="match status" value="1"/>
</dbReference>
<dbReference type="Gene3D" id="3.40.50.1440">
    <property type="entry name" value="Tubulin/FtsZ, GTPase domain"/>
    <property type="match status" value="1"/>
</dbReference>
<dbReference type="Pfam" id="PF00091">
    <property type="entry name" value="Tubulin"/>
    <property type="match status" value="1"/>
</dbReference>
<evidence type="ECO:0000259" key="7">
    <source>
        <dbReference type="SMART" id="SM00865"/>
    </source>
</evidence>
<evidence type="ECO:0000259" key="6">
    <source>
        <dbReference type="SMART" id="SM00864"/>
    </source>
</evidence>
<dbReference type="InterPro" id="IPR000217">
    <property type="entry name" value="Tubulin"/>
</dbReference>
<keyword evidence="2 5" id="KW-0493">Microtubule</keyword>
<dbReference type="Gene3D" id="1.10.287.600">
    <property type="entry name" value="Helix hairpin bin"/>
    <property type="match status" value="1"/>
</dbReference>
<evidence type="ECO:0000256" key="5">
    <source>
        <dbReference type="RuleBase" id="RU000352"/>
    </source>
</evidence>
<dbReference type="SUPFAM" id="SSF52490">
    <property type="entry name" value="Tubulin nucleotide-binding domain-like"/>
    <property type="match status" value="1"/>
</dbReference>
<dbReference type="PANTHER" id="PTHR11588">
    <property type="entry name" value="TUBULIN"/>
    <property type="match status" value="1"/>
</dbReference>
<dbReference type="KEGG" id="mbr:MONBRDRAFT_29416"/>
<keyword evidence="3 5" id="KW-0547">Nucleotide-binding</keyword>
<reference evidence="8 9" key="1">
    <citation type="journal article" date="2008" name="Nature">
        <title>The genome of the choanoflagellate Monosiga brevicollis and the origin of metazoans.</title>
        <authorList>
            <consortium name="JGI Sequencing"/>
            <person name="King N."/>
            <person name="Westbrook M.J."/>
            <person name="Young S.L."/>
            <person name="Kuo A."/>
            <person name="Abedin M."/>
            <person name="Chapman J."/>
            <person name="Fairclough S."/>
            <person name="Hellsten U."/>
            <person name="Isogai Y."/>
            <person name="Letunic I."/>
            <person name="Marr M."/>
            <person name="Pincus D."/>
            <person name="Putnam N."/>
            <person name="Rokas A."/>
            <person name="Wright K.J."/>
            <person name="Zuzow R."/>
            <person name="Dirks W."/>
            <person name="Good M."/>
            <person name="Goodstein D."/>
            <person name="Lemons D."/>
            <person name="Li W."/>
            <person name="Lyons J.B."/>
            <person name="Morris A."/>
            <person name="Nichols S."/>
            <person name="Richter D.J."/>
            <person name="Salamov A."/>
            <person name="Bork P."/>
            <person name="Lim W.A."/>
            <person name="Manning G."/>
            <person name="Miller W.T."/>
            <person name="McGinnis W."/>
            <person name="Shapiro H."/>
            <person name="Tjian R."/>
            <person name="Grigoriev I.V."/>
            <person name="Rokhsar D."/>
        </authorList>
    </citation>
    <scope>NUCLEOTIDE SEQUENCE [LARGE SCALE GENOMIC DNA]</scope>
    <source>
        <strain evidence="9">MX1 / ATCC 50154</strain>
    </source>
</reference>
<dbReference type="SMART" id="SM00864">
    <property type="entry name" value="Tubulin"/>
    <property type="match status" value="1"/>
</dbReference>
<name>A9VB11_MONBE</name>
<dbReference type="GO" id="GO:0000226">
    <property type="term" value="P:microtubule cytoskeleton organization"/>
    <property type="evidence" value="ECO:0000318"/>
    <property type="project" value="GO_Central"/>
</dbReference>
<dbReference type="Proteomes" id="UP000001357">
    <property type="component" value="Unassembled WGS sequence"/>
</dbReference>
<comment type="similarity">
    <text evidence="1 5">Belongs to the tubulin family.</text>
</comment>
<dbReference type="FunFam" id="3.40.50.1440:FF:000017">
    <property type="entry name" value="Tubulin epsilon chain"/>
    <property type="match status" value="1"/>
</dbReference>
<dbReference type="InParanoid" id="A9VB11"/>
<dbReference type="AlphaFoldDB" id="A9VB11"/>
<dbReference type="GeneID" id="5895122"/>
<evidence type="ECO:0000256" key="3">
    <source>
        <dbReference type="ARBA" id="ARBA00022741"/>
    </source>
</evidence>
<dbReference type="FunCoup" id="A9VB11">
    <property type="interactions" value="238"/>
</dbReference>